<dbReference type="Gene3D" id="3.90.930.1">
    <property type="match status" value="1"/>
</dbReference>
<dbReference type="SUPFAM" id="SSF82185">
    <property type="entry name" value="Histone H3 K4-specific methyltransferase SET7/9 N-terminal domain"/>
    <property type="match status" value="1"/>
</dbReference>
<reference evidence="2 3" key="1">
    <citation type="submission" date="2019-02" db="EMBL/GenBank/DDBJ databases">
        <title>Genomic Encyclopedia of Type Strains, Phase IV (KMG-IV): sequencing the most valuable type-strain genomes for metagenomic binning, comparative biology and taxonomic classification.</title>
        <authorList>
            <person name="Goeker M."/>
        </authorList>
    </citation>
    <scope>NUCLEOTIDE SEQUENCE [LARGE SCALE GENOMIC DNA]</scope>
    <source>
        <strain evidence="2 3">DSM 18116</strain>
    </source>
</reference>
<proteinExistence type="predicted"/>
<comment type="caution">
    <text evidence="2">The sequence shown here is derived from an EMBL/GenBank/DDBJ whole genome shotgun (WGS) entry which is preliminary data.</text>
</comment>
<feature type="region of interest" description="Disordered" evidence="1">
    <location>
        <begin position="178"/>
        <end position="218"/>
    </location>
</feature>
<sequence length="218" mass="25621">MRWIAILCLLIAFDTQAQLWKDYKLNANNDTLNRIDQKDRKQGPWIHRYESVRGEPGYEEEGWYKYNRKEGEWRLFSLEGDLVGVENYKWGMKDGICRYYTKFGQLKLEQSWKAMNPDKEYDTLEIEDLDKLDSYRTVIVKNEGAALRHGIWKYYNTESGTIMRTENYVLGKLEGEPSNNAVAQEKKPTGAKPQEVMDFEKKNAGKKKIKVRDGSTRQ</sequence>
<protein>
    <recommendedName>
        <fullName evidence="4">MORN repeat protein</fullName>
    </recommendedName>
</protein>
<dbReference type="Proteomes" id="UP000293874">
    <property type="component" value="Unassembled WGS sequence"/>
</dbReference>
<evidence type="ECO:0000313" key="2">
    <source>
        <dbReference type="EMBL" id="RZS66979.1"/>
    </source>
</evidence>
<name>A0A4Q7MK82_9BACT</name>
<dbReference type="EMBL" id="SGXA01000004">
    <property type="protein sequence ID" value="RZS66979.1"/>
    <property type="molecule type" value="Genomic_DNA"/>
</dbReference>
<gene>
    <name evidence="2" type="ORF">EV199_5363</name>
</gene>
<organism evidence="2 3">
    <name type="scientific">Pseudobacter ginsenosidimutans</name>
    <dbReference type="NCBI Taxonomy" id="661488"/>
    <lineage>
        <taxon>Bacteria</taxon>
        <taxon>Pseudomonadati</taxon>
        <taxon>Bacteroidota</taxon>
        <taxon>Chitinophagia</taxon>
        <taxon>Chitinophagales</taxon>
        <taxon>Chitinophagaceae</taxon>
        <taxon>Pseudobacter</taxon>
    </lineage>
</organism>
<evidence type="ECO:0000313" key="3">
    <source>
        <dbReference type="Proteomes" id="UP000293874"/>
    </source>
</evidence>
<dbReference type="RefSeq" id="WP_130543869.1">
    <property type="nucleotide sequence ID" value="NZ_SGXA01000004.1"/>
</dbReference>
<evidence type="ECO:0008006" key="4">
    <source>
        <dbReference type="Google" id="ProtNLM"/>
    </source>
</evidence>
<keyword evidence="3" id="KW-1185">Reference proteome</keyword>
<evidence type="ECO:0000256" key="1">
    <source>
        <dbReference type="SAM" id="MobiDB-lite"/>
    </source>
</evidence>
<dbReference type="AlphaFoldDB" id="A0A4Q7MK82"/>
<accession>A0A4Q7MK82</accession>